<dbReference type="InterPro" id="IPR013083">
    <property type="entry name" value="Znf_RING/FYVE/PHD"/>
</dbReference>
<keyword evidence="3" id="KW-0479">Metal-binding</keyword>
<dbReference type="Gene3D" id="3.10.330.10">
    <property type="match status" value="2"/>
</dbReference>
<dbReference type="GO" id="GO:0035091">
    <property type="term" value="F:phosphatidylinositol binding"/>
    <property type="evidence" value="ECO:0007669"/>
    <property type="project" value="InterPro"/>
</dbReference>
<evidence type="ECO:0000256" key="2">
    <source>
        <dbReference type="ARBA" id="ARBA00022692"/>
    </source>
</evidence>
<dbReference type="InterPro" id="IPR001683">
    <property type="entry name" value="PX_dom"/>
</dbReference>
<evidence type="ECO:0000256" key="10">
    <source>
        <dbReference type="PROSITE-ProRule" id="PRU00175"/>
    </source>
</evidence>
<sequence>MPHNLPTSSSFDVSILDCKFGFPTTYRVIVKRPQGERIVTRRYRDFERLREGLPALHERLPPLPPKAAPSMLKHTFRAERQHALDRFLASVMQLVPAIDNDALRAFLDVTEEEINLARIFCSPDDNVRLDGGVGTGQDGVPAALGTQRQRWAQQSQVASGSSSSSTAPSPVSGSGHVNSSGGRTFFPPVSEPEVLLTLQVLPLQDLPAHLDGAQQRLQVITEMLRAFMAQKTVVTSGLVLHGLGYRFVVVKSWPAEGIMDNNTAVFVEGPTLPRLQRVQFIALKQRTQRETDTELISNFLRPHFVSMFSDKTRCPIVTVGQILKVSDVSFHVSAMDPAQEGLGVVEESTQVFADYHDAAEFVRIHVVPFTDTLPSAYGFDLFTDYVKPFFEAHKNETFVLGQCFTQNGVQFKVVGAEPGGSCRVGSCTEIFTEGQLHPTAGELLTPDQTRLLAMLPPFLQMLTVQSDAFGNGEVAGRIMAAQAANSQRRQSALSPEALDRIARKESWTETLLGQTEDSNRCVVCLANFHEGDGVRQLPCQHVFHAGCIDEWLERDARCPLCRLGLRPTSRRT</sequence>
<dbReference type="InterPro" id="IPR001841">
    <property type="entry name" value="Znf_RING"/>
</dbReference>
<feature type="domain" description="RING-type" evidence="12">
    <location>
        <begin position="521"/>
        <end position="562"/>
    </location>
</feature>
<dbReference type="Gene3D" id="3.30.1520.10">
    <property type="entry name" value="Phox-like domain"/>
    <property type="match status" value="1"/>
</dbReference>
<feature type="compositionally biased region" description="Low complexity" evidence="11">
    <location>
        <begin position="152"/>
        <end position="182"/>
    </location>
</feature>
<evidence type="ECO:0000256" key="11">
    <source>
        <dbReference type="SAM" id="MobiDB-lite"/>
    </source>
</evidence>
<dbReference type="Pfam" id="PF00787">
    <property type="entry name" value="PX"/>
    <property type="match status" value="1"/>
</dbReference>
<dbReference type="PROSITE" id="PS50089">
    <property type="entry name" value="ZF_RING_2"/>
    <property type="match status" value="1"/>
</dbReference>
<proteinExistence type="predicted"/>
<keyword evidence="8" id="KW-1133">Transmembrane helix</keyword>
<evidence type="ECO:0008006" key="15">
    <source>
        <dbReference type="Google" id="ProtNLM"/>
    </source>
</evidence>
<dbReference type="GO" id="GO:0016020">
    <property type="term" value="C:membrane"/>
    <property type="evidence" value="ECO:0007669"/>
    <property type="project" value="UniProtKB-SubCell"/>
</dbReference>
<feature type="domain" description="PX" evidence="13">
    <location>
        <begin position="1"/>
        <end position="114"/>
    </location>
</feature>
<dbReference type="SMART" id="SM00184">
    <property type="entry name" value="RING"/>
    <property type="match status" value="1"/>
</dbReference>
<dbReference type="EMBL" id="HBFQ01047745">
    <property type="protein sequence ID" value="CAD8859700.1"/>
    <property type="molecule type" value="Transcribed_RNA"/>
</dbReference>
<keyword evidence="7" id="KW-0067">ATP-binding</keyword>
<feature type="region of interest" description="Disordered" evidence="11">
    <location>
        <begin position="131"/>
        <end position="183"/>
    </location>
</feature>
<keyword evidence="5 10" id="KW-0863">Zinc-finger</keyword>
<dbReference type="SUPFAM" id="SSF54585">
    <property type="entry name" value="Cdc48 domain 2-like"/>
    <property type="match status" value="1"/>
</dbReference>
<dbReference type="InterPro" id="IPR036871">
    <property type="entry name" value="PX_dom_sf"/>
</dbReference>
<keyword evidence="9" id="KW-0472">Membrane</keyword>
<dbReference type="SUPFAM" id="SSF57850">
    <property type="entry name" value="RING/U-box"/>
    <property type="match status" value="1"/>
</dbReference>
<evidence type="ECO:0000256" key="8">
    <source>
        <dbReference type="ARBA" id="ARBA00022989"/>
    </source>
</evidence>
<evidence type="ECO:0000256" key="6">
    <source>
        <dbReference type="ARBA" id="ARBA00022833"/>
    </source>
</evidence>
<dbReference type="SUPFAM" id="SSF64268">
    <property type="entry name" value="PX domain"/>
    <property type="match status" value="1"/>
</dbReference>
<evidence type="ECO:0000259" key="13">
    <source>
        <dbReference type="PROSITE" id="PS50195"/>
    </source>
</evidence>
<evidence type="ECO:0000256" key="7">
    <source>
        <dbReference type="ARBA" id="ARBA00022840"/>
    </source>
</evidence>
<evidence type="ECO:0000256" key="9">
    <source>
        <dbReference type="ARBA" id="ARBA00023136"/>
    </source>
</evidence>
<dbReference type="GO" id="GO:0005524">
    <property type="term" value="F:ATP binding"/>
    <property type="evidence" value="ECO:0007669"/>
    <property type="project" value="UniProtKB-KW"/>
</dbReference>
<dbReference type="InterPro" id="IPR029067">
    <property type="entry name" value="CDC48_domain_2-like_sf"/>
</dbReference>
<dbReference type="PANTHER" id="PTHR46539">
    <property type="entry name" value="E3 UBIQUITIN-PROTEIN LIGASE ATL42"/>
    <property type="match status" value="1"/>
</dbReference>
<evidence type="ECO:0000256" key="1">
    <source>
        <dbReference type="ARBA" id="ARBA00004370"/>
    </source>
</evidence>
<evidence type="ECO:0000256" key="4">
    <source>
        <dbReference type="ARBA" id="ARBA00022741"/>
    </source>
</evidence>
<dbReference type="PROSITE" id="PS50195">
    <property type="entry name" value="PX"/>
    <property type="match status" value="1"/>
</dbReference>
<keyword evidence="4" id="KW-0547">Nucleotide-binding</keyword>
<evidence type="ECO:0000256" key="3">
    <source>
        <dbReference type="ARBA" id="ARBA00022723"/>
    </source>
</evidence>
<protein>
    <recommendedName>
        <fullName evidence="15">PX domain-containing protein</fullName>
    </recommendedName>
</protein>
<dbReference type="AlphaFoldDB" id="A0A7S1AN50"/>
<comment type="subcellular location">
    <subcellularLocation>
        <location evidence="1">Membrane</location>
    </subcellularLocation>
</comment>
<keyword evidence="6" id="KW-0862">Zinc</keyword>
<evidence type="ECO:0000259" key="12">
    <source>
        <dbReference type="PROSITE" id="PS50089"/>
    </source>
</evidence>
<dbReference type="Pfam" id="PF13639">
    <property type="entry name" value="zf-RING_2"/>
    <property type="match status" value="1"/>
</dbReference>
<dbReference type="SMART" id="SM00312">
    <property type="entry name" value="PX"/>
    <property type="match status" value="1"/>
</dbReference>
<evidence type="ECO:0000313" key="14">
    <source>
        <dbReference type="EMBL" id="CAD8859700.1"/>
    </source>
</evidence>
<reference evidence="14" key="1">
    <citation type="submission" date="2021-01" db="EMBL/GenBank/DDBJ databases">
        <authorList>
            <person name="Corre E."/>
            <person name="Pelletier E."/>
            <person name="Niang G."/>
            <person name="Scheremetjew M."/>
            <person name="Finn R."/>
            <person name="Kale V."/>
            <person name="Holt S."/>
            <person name="Cochrane G."/>
            <person name="Meng A."/>
            <person name="Brown T."/>
            <person name="Cohen L."/>
        </authorList>
    </citation>
    <scope>NUCLEOTIDE SEQUENCE</scope>
</reference>
<dbReference type="Gene3D" id="3.30.40.10">
    <property type="entry name" value="Zinc/RING finger domain, C3HC4 (zinc finger)"/>
    <property type="match status" value="1"/>
</dbReference>
<keyword evidence="2" id="KW-0812">Transmembrane</keyword>
<dbReference type="GO" id="GO:0008270">
    <property type="term" value="F:zinc ion binding"/>
    <property type="evidence" value="ECO:0007669"/>
    <property type="project" value="UniProtKB-KW"/>
</dbReference>
<dbReference type="PANTHER" id="PTHR46539:SF9">
    <property type="entry name" value="RING-H2 FINGER PROTEIN ATL56"/>
    <property type="match status" value="1"/>
</dbReference>
<accession>A0A7S1AN50</accession>
<name>A0A7S1AN50_NOCSC</name>
<gene>
    <name evidence="14" type="ORF">NSCI0253_LOCUS34054</name>
</gene>
<organism evidence="14">
    <name type="scientific">Noctiluca scintillans</name>
    <name type="common">Sea sparkle</name>
    <name type="synonym">Red tide dinoflagellate</name>
    <dbReference type="NCBI Taxonomy" id="2966"/>
    <lineage>
        <taxon>Eukaryota</taxon>
        <taxon>Sar</taxon>
        <taxon>Alveolata</taxon>
        <taxon>Dinophyceae</taxon>
        <taxon>Noctilucales</taxon>
        <taxon>Noctilucaceae</taxon>
        <taxon>Noctiluca</taxon>
    </lineage>
</organism>
<evidence type="ECO:0000256" key="5">
    <source>
        <dbReference type="ARBA" id="ARBA00022771"/>
    </source>
</evidence>